<proteinExistence type="inferred from homology"/>
<dbReference type="GO" id="GO:0005524">
    <property type="term" value="F:ATP binding"/>
    <property type="evidence" value="ECO:0007669"/>
    <property type="project" value="UniProtKB-KW"/>
</dbReference>
<dbReference type="GeneID" id="9048742"/>
<evidence type="ECO:0000313" key="6">
    <source>
        <dbReference type="EMBL" id="EER18166.1"/>
    </source>
</evidence>
<reference evidence="6 7" key="1">
    <citation type="submission" date="2008-07" db="EMBL/GenBank/DDBJ databases">
        <authorList>
            <person name="El-Sayed N."/>
            <person name="Caler E."/>
            <person name="Inman J."/>
            <person name="Amedeo P."/>
            <person name="Hass B."/>
            <person name="Wortman J."/>
        </authorList>
    </citation>
    <scope>NUCLEOTIDE SEQUENCE [LARGE SCALE GENOMIC DNA]</scope>
    <source>
        <strain evidence="7">ATCC 50983 / TXsc</strain>
    </source>
</reference>
<evidence type="ECO:0000256" key="2">
    <source>
        <dbReference type="ARBA" id="ARBA00022741"/>
    </source>
</evidence>
<dbReference type="Gene3D" id="3.30.260.10">
    <property type="entry name" value="TCP-1-like chaperonin intermediate domain"/>
    <property type="match status" value="1"/>
</dbReference>
<keyword evidence="4 5" id="KW-0143">Chaperone</keyword>
<dbReference type="GO" id="GO:0051082">
    <property type="term" value="F:unfolded protein binding"/>
    <property type="evidence" value="ECO:0007669"/>
    <property type="project" value="InterPro"/>
</dbReference>
<dbReference type="PANTHER" id="PTHR11353">
    <property type="entry name" value="CHAPERONIN"/>
    <property type="match status" value="1"/>
</dbReference>
<dbReference type="PROSITE" id="PS00751">
    <property type="entry name" value="TCP1_2"/>
    <property type="match status" value="1"/>
</dbReference>
<organism evidence="7">
    <name type="scientific">Perkinsus marinus (strain ATCC 50983 / TXsc)</name>
    <dbReference type="NCBI Taxonomy" id="423536"/>
    <lineage>
        <taxon>Eukaryota</taxon>
        <taxon>Sar</taxon>
        <taxon>Alveolata</taxon>
        <taxon>Perkinsozoa</taxon>
        <taxon>Perkinsea</taxon>
        <taxon>Perkinsida</taxon>
        <taxon>Perkinsidae</taxon>
        <taxon>Perkinsus</taxon>
    </lineage>
</organism>
<dbReference type="Gene3D" id="1.10.560.10">
    <property type="entry name" value="GroEL-like equatorial domain"/>
    <property type="match status" value="1"/>
</dbReference>
<dbReference type="InterPro" id="IPR027410">
    <property type="entry name" value="TCP-1-like_intermed_sf"/>
</dbReference>
<evidence type="ECO:0000313" key="7">
    <source>
        <dbReference type="Proteomes" id="UP000007800"/>
    </source>
</evidence>
<dbReference type="Pfam" id="PF00118">
    <property type="entry name" value="Cpn60_TCP1"/>
    <property type="match status" value="1"/>
</dbReference>
<protein>
    <submittedName>
        <fullName evidence="6">T-complex protein 1, alpha subunit, putative</fullName>
    </submittedName>
</protein>
<dbReference type="OMA" id="CMSVANI"/>
<sequence>MSSPLSVDGARVHGQEVRNANVTAVVAVANILKSSLGPQGLDKMLVDDIGDVTVTNDGATIMRKLEVQHPAAKVLQQLSNLQDQEVGDGTTSVVLVAAELLKKANELIKGGIHATNVIQGYRAAMKECVKYVPHALGVKTKTLDEQVLVNIAKTSLSSKFIGNIITPSKRTDAEFAKLVVEAIKSVRVSALMARISTQLVK</sequence>
<dbReference type="OrthoDB" id="1935484at2759"/>
<evidence type="ECO:0000256" key="4">
    <source>
        <dbReference type="ARBA" id="ARBA00023186"/>
    </source>
</evidence>
<gene>
    <name evidence="6" type="ORF">Pmar_PMAR017003</name>
</gene>
<dbReference type="Proteomes" id="UP000007800">
    <property type="component" value="Unassembled WGS sequence"/>
</dbReference>
<evidence type="ECO:0000256" key="1">
    <source>
        <dbReference type="ARBA" id="ARBA00008020"/>
    </source>
</evidence>
<evidence type="ECO:0000256" key="5">
    <source>
        <dbReference type="RuleBase" id="RU004187"/>
    </source>
</evidence>
<dbReference type="InterPro" id="IPR027413">
    <property type="entry name" value="GROEL-like_equatorial_sf"/>
</dbReference>
<dbReference type="PRINTS" id="PR00304">
    <property type="entry name" value="TCOMPLEXTCP1"/>
</dbReference>
<name>C5KBH9_PERM5</name>
<keyword evidence="2 5" id="KW-0547">Nucleotide-binding</keyword>
<comment type="similarity">
    <text evidence="1 5">Belongs to the TCP-1 chaperonin family.</text>
</comment>
<keyword evidence="7" id="KW-1185">Reference proteome</keyword>
<dbReference type="InterPro" id="IPR002423">
    <property type="entry name" value="Cpn60/GroEL/TCP-1"/>
</dbReference>
<dbReference type="PROSITE" id="PS00750">
    <property type="entry name" value="TCP1_1"/>
    <property type="match status" value="1"/>
</dbReference>
<dbReference type="InParanoid" id="C5KBH9"/>
<dbReference type="RefSeq" id="XP_002786370.1">
    <property type="nucleotide sequence ID" value="XM_002786324.1"/>
</dbReference>
<dbReference type="InterPro" id="IPR017998">
    <property type="entry name" value="Chaperone_TCP-1"/>
</dbReference>
<dbReference type="SUPFAM" id="SSF48592">
    <property type="entry name" value="GroEL equatorial domain-like"/>
    <property type="match status" value="1"/>
</dbReference>
<dbReference type="AlphaFoldDB" id="C5KBH9"/>
<dbReference type="PROSITE" id="PS00995">
    <property type="entry name" value="TCP1_3"/>
    <property type="match status" value="1"/>
</dbReference>
<accession>C5KBH9</accession>
<dbReference type="GO" id="GO:0140662">
    <property type="term" value="F:ATP-dependent protein folding chaperone"/>
    <property type="evidence" value="ECO:0007669"/>
    <property type="project" value="InterPro"/>
</dbReference>
<dbReference type="InterPro" id="IPR002194">
    <property type="entry name" value="Chaperonin_TCP-1_CS"/>
</dbReference>
<keyword evidence="3 5" id="KW-0067">ATP-binding</keyword>
<evidence type="ECO:0000256" key="3">
    <source>
        <dbReference type="ARBA" id="ARBA00022840"/>
    </source>
</evidence>
<dbReference type="GO" id="GO:0016887">
    <property type="term" value="F:ATP hydrolysis activity"/>
    <property type="evidence" value="ECO:0007669"/>
    <property type="project" value="InterPro"/>
</dbReference>
<dbReference type="EMBL" id="GG671836">
    <property type="protein sequence ID" value="EER18166.1"/>
    <property type="molecule type" value="Genomic_DNA"/>
</dbReference>